<dbReference type="RefSeq" id="WP_028088442.1">
    <property type="nucleotide sequence ID" value="NZ_AP031429.1"/>
</dbReference>
<dbReference type="Pfam" id="PF01636">
    <property type="entry name" value="APH"/>
    <property type="match status" value="1"/>
</dbReference>
<dbReference type="STRING" id="88431.ERS852423_01635"/>
<dbReference type="EMBL" id="QRIC01000009">
    <property type="protein sequence ID" value="RHG26731.1"/>
    <property type="molecule type" value="Genomic_DNA"/>
</dbReference>
<evidence type="ECO:0000259" key="1">
    <source>
        <dbReference type="Pfam" id="PF01636"/>
    </source>
</evidence>
<feature type="domain" description="Aminoglycoside phosphotransferase" evidence="1">
    <location>
        <begin position="111"/>
        <end position="195"/>
    </location>
</feature>
<keyword evidence="3" id="KW-0808">Transferase</keyword>
<sequence length="251" mass="28998">MKLEKKNLIVERPYKSVYKTEEGVVKIFVTDHPKSAVFNEALNTVKVEETGLDIPKLKEVTQINGEWALVIENREGKTLEEMMKIDRANLEKYMSDFVDLQLKVQSKTAETLPKLKDKLANKIRNLKVLDATERYELLTRLESMPRHTKLCHGDFNPSNVIVEKNGKMTVIDWAHASQGNASADAAMTYLLFALHDQESADLYLKLFCKKSDTARQYVEQWLPIVAAAELEKDIRLEKDFLMKWIDVMEYE</sequence>
<proteinExistence type="predicted"/>
<dbReference type="Proteomes" id="UP000284095">
    <property type="component" value="Unassembled WGS sequence"/>
</dbReference>
<reference evidence="2 6" key="1">
    <citation type="submission" date="2015-09" db="EMBL/GenBank/DDBJ databases">
        <authorList>
            <consortium name="Pathogen Informatics"/>
        </authorList>
    </citation>
    <scope>NUCLEOTIDE SEQUENCE [LARGE SCALE GENOMIC DNA]</scope>
    <source>
        <strain evidence="2 6">2789STDY5834914</strain>
    </source>
</reference>
<dbReference type="Gene3D" id="3.90.1200.10">
    <property type="match status" value="1"/>
</dbReference>
<dbReference type="Proteomes" id="UP000398619">
    <property type="component" value="Unassembled WGS sequence"/>
</dbReference>
<evidence type="ECO:0000313" key="4">
    <source>
        <dbReference type="EMBL" id="RHG26731.1"/>
    </source>
</evidence>
<dbReference type="AlphaFoldDB" id="A0A174RGF7"/>
<accession>A0A174RGF7</accession>
<dbReference type="EMBL" id="CZAY01000015">
    <property type="protein sequence ID" value="CUP84493.1"/>
    <property type="molecule type" value="Genomic_DNA"/>
</dbReference>
<evidence type="ECO:0000313" key="9">
    <source>
        <dbReference type="Proteomes" id="UP000398619"/>
    </source>
</evidence>
<name>A0A174RGF7_9FIRM</name>
<dbReference type="Proteomes" id="UP000261285">
    <property type="component" value="Unassembled WGS sequence"/>
</dbReference>
<evidence type="ECO:0000313" key="8">
    <source>
        <dbReference type="Proteomes" id="UP000284095"/>
    </source>
</evidence>
<dbReference type="InterPro" id="IPR011009">
    <property type="entry name" value="Kinase-like_dom_sf"/>
</dbReference>
<dbReference type="InterPro" id="IPR002575">
    <property type="entry name" value="Aminoglycoside_PTrfase"/>
</dbReference>
<evidence type="ECO:0000313" key="7">
    <source>
        <dbReference type="Proteomes" id="UP000261285"/>
    </source>
</evidence>
<keyword evidence="8" id="KW-1185">Reference proteome</keyword>
<dbReference type="EMBL" id="CABHNM010000019">
    <property type="protein sequence ID" value="VUW96418.1"/>
    <property type="molecule type" value="Genomic_DNA"/>
</dbReference>
<dbReference type="OrthoDB" id="9800774at2"/>
<evidence type="ECO:0000313" key="6">
    <source>
        <dbReference type="Proteomes" id="UP000095485"/>
    </source>
</evidence>
<dbReference type="GeneID" id="96229396"/>
<dbReference type="GO" id="GO:0016740">
    <property type="term" value="F:transferase activity"/>
    <property type="evidence" value="ECO:0007669"/>
    <property type="project" value="UniProtKB-KW"/>
</dbReference>
<protein>
    <submittedName>
        <fullName evidence="3">Aminoglycoside phosphotransferase</fullName>
    </submittedName>
    <submittedName>
        <fullName evidence="2">Fibrobacter succinogenes paralogous family</fullName>
    </submittedName>
    <submittedName>
        <fullName evidence="5">Phosphotransferase enzyme family protein</fullName>
    </submittedName>
</protein>
<organism evidence="2 6">
    <name type="scientific">Dorea longicatena</name>
    <dbReference type="NCBI Taxonomy" id="88431"/>
    <lineage>
        <taxon>Bacteria</taxon>
        <taxon>Bacillati</taxon>
        <taxon>Bacillota</taxon>
        <taxon>Clostridia</taxon>
        <taxon>Lachnospirales</taxon>
        <taxon>Lachnospiraceae</taxon>
        <taxon>Dorea</taxon>
    </lineage>
</organism>
<dbReference type="Proteomes" id="UP000095485">
    <property type="component" value="Unassembled WGS sequence"/>
</dbReference>
<evidence type="ECO:0000313" key="3">
    <source>
        <dbReference type="EMBL" id="RGO33386.1"/>
    </source>
</evidence>
<evidence type="ECO:0000313" key="5">
    <source>
        <dbReference type="EMBL" id="VUW96418.1"/>
    </source>
</evidence>
<dbReference type="SUPFAM" id="SSF56112">
    <property type="entry name" value="Protein kinase-like (PK-like)"/>
    <property type="match status" value="1"/>
</dbReference>
<reference evidence="7 8" key="2">
    <citation type="submission" date="2018-08" db="EMBL/GenBank/DDBJ databases">
        <title>A genome reference for cultivated species of the human gut microbiota.</title>
        <authorList>
            <person name="Zou Y."/>
            <person name="Xue W."/>
            <person name="Luo G."/>
        </authorList>
    </citation>
    <scope>NUCLEOTIDE SEQUENCE [LARGE SCALE GENOMIC DNA]</scope>
    <source>
        <strain evidence="4 8">AM22-22</strain>
        <strain evidence="3 7">OM02-16</strain>
    </source>
</reference>
<gene>
    <name evidence="5" type="ORF">DLSSTS7063_00761</name>
    <name evidence="4" type="ORF">DW265_05505</name>
    <name evidence="3" type="ORF">DXB16_05315</name>
    <name evidence="2" type="ORF">ERS852526_02116</name>
</gene>
<evidence type="ECO:0000313" key="2">
    <source>
        <dbReference type="EMBL" id="CUP84493.1"/>
    </source>
</evidence>
<reference evidence="5 9" key="3">
    <citation type="submission" date="2019-07" db="EMBL/GenBank/DDBJ databases">
        <authorList>
            <person name="Hibberd C M."/>
            <person name="Gehrig L. J."/>
            <person name="Chang H.-W."/>
            <person name="Venkatesh S."/>
        </authorList>
    </citation>
    <scope>NUCLEOTIDE SEQUENCE [LARGE SCALE GENOMIC DNA]</scope>
    <source>
        <strain evidence="5">Dorea_longicatena_SSTS_Bg7063</strain>
    </source>
</reference>
<dbReference type="EMBL" id="QSVN01000004">
    <property type="protein sequence ID" value="RGO33386.1"/>
    <property type="molecule type" value="Genomic_DNA"/>
</dbReference>